<proteinExistence type="predicted"/>
<evidence type="ECO:0000313" key="1">
    <source>
        <dbReference type="EMBL" id="MFC1572921.1"/>
    </source>
</evidence>
<comment type="caution">
    <text evidence="1">The sequence shown here is derived from an EMBL/GenBank/DDBJ whole genome shotgun (WGS) entry which is preliminary data.</text>
</comment>
<organism evidence="1 2">
    <name type="scientific">Eiseniibacteriota bacterium</name>
    <dbReference type="NCBI Taxonomy" id="2212470"/>
    <lineage>
        <taxon>Bacteria</taxon>
        <taxon>Candidatus Eiseniibacteriota</taxon>
    </lineage>
</organism>
<dbReference type="InterPro" id="IPR011042">
    <property type="entry name" value="6-blade_b-propeller_TolB-like"/>
</dbReference>
<dbReference type="SUPFAM" id="SSF101898">
    <property type="entry name" value="NHL repeat"/>
    <property type="match status" value="1"/>
</dbReference>
<sequence>MCIAKRNRSILILCWSFAWPAGAMYQKPATRSHSLLVNLLIANALIFISSPVVAGQLVDFSAVPRTDNGASPAGPIVRIELEELWRAGGDNDDDFFGVIGDCLRDEAGNFYLLDRQLCEISVYSPTGKRLRTMSGQGEGPGEVDDPNDFLFMPDGSLGIVHRAPGEIVRLDPDGTPLSSYRLSNENGEPLGHVRLRQANVSGENLVICANKRRRSNKLSDHERFLSIFSGAGVEGLKLINNTKQGFDFEERSYTERYIYFVDRGGWTTDAAGRIYIAPERNQYLIQIFNPDGSPLRAITREFTSPLRSSEEKKKVEAGLTMTFNGEQVKLDADIEQRQQTISKLRVDSDGIIWVQHSRSKLDLDDGVFIRYDRFDLKGQFVDQVEIHCAGDSVQDQLHCLSGDYFILLRGITSAYDAYYAEFNAPEETTAEDDGDIEPLEVVCLRRK</sequence>
<dbReference type="Proteomes" id="UP001593833">
    <property type="component" value="Unassembled WGS sequence"/>
</dbReference>
<name>A0ABV6YKQ7_UNCEI</name>
<evidence type="ECO:0008006" key="3">
    <source>
        <dbReference type="Google" id="ProtNLM"/>
    </source>
</evidence>
<keyword evidence="2" id="KW-1185">Reference proteome</keyword>
<accession>A0ABV6YKQ7</accession>
<gene>
    <name evidence="1" type="ORF">ACFL6M_04905</name>
</gene>
<evidence type="ECO:0000313" key="2">
    <source>
        <dbReference type="Proteomes" id="UP001593833"/>
    </source>
</evidence>
<protein>
    <recommendedName>
        <fullName evidence="3">6-bladed beta-propeller</fullName>
    </recommendedName>
</protein>
<dbReference type="Gene3D" id="2.120.10.30">
    <property type="entry name" value="TolB, C-terminal domain"/>
    <property type="match status" value="1"/>
</dbReference>
<reference evidence="1 2" key="1">
    <citation type="submission" date="2024-09" db="EMBL/GenBank/DDBJ databases">
        <authorList>
            <person name="D'Angelo T."/>
        </authorList>
    </citation>
    <scope>NUCLEOTIDE SEQUENCE [LARGE SCALE GENOMIC DNA]</scope>
    <source>
        <strain evidence="1">SAG AM-320-E07</strain>
    </source>
</reference>
<dbReference type="EMBL" id="JBHPKH010000051">
    <property type="protein sequence ID" value="MFC1572921.1"/>
    <property type="molecule type" value="Genomic_DNA"/>
</dbReference>